<feature type="chain" id="PRO_5002899236" evidence="5">
    <location>
        <begin position="17"/>
        <end position="399"/>
    </location>
</feature>
<proteinExistence type="evidence at transcript level"/>
<comment type="similarity">
    <text evidence="1 4">Belongs to the serpin family.</text>
</comment>
<dbReference type="AlphaFoldDB" id="C0J8H4"/>
<dbReference type="GO" id="GO:0004867">
    <property type="term" value="F:serine-type endopeptidase inhibitor activity"/>
    <property type="evidence" value="ECO:0007669"/>
    <property type="project" value="UniProtKB-KW"/>
</dbReference>
<reference evidence="8" key="3">
    <citation type="submission" date="2022-06" db="UniProtKB">
        <authorList>
            <consortium name="EnsemblMetazoa"/>
        </authorList>
    </citation>
    <scope>IDENTIFICATION</scope>
    <source>
        <strain evidence="8">p50T (Dazao)</strain>
    </source>
</reference>
<keyword evidence="5" id="KW-0732">Signal</keyword>
<dbReference type="Pfam" id="PF00079">
    <property type="entry name" value="Serpin"/>
    <property type="match status" value="1"/>
</dbReference>
<organism evidence="7">
    <name type="scientific">Bombyx mori</name>
    <name type="common">Silk moth</name>
    <dbReference type="NCBI Taxonomy" id="7091"/>
    <lineage>
        <taxon>Eukaryota</taxon>
        <taxon>Metazoa</taxon>
        <taxon>Ecdysozoa</taxon>
        <taxon>Arthropoda</taxon>
        <taxon>Hexapoda</taxon>
        <taxon>Insecta</taxon>
        <taxon>Pterygota</taxon>
        <taxon>Neoptera</taxon>
        <taxon>Endopterygota</taxon>
        <taxon>Lepidoptera</taxon>
        <taxon>Glossata</taxon>
        <taxon>Ditrysia</taxon>
        <taxon>Bombycoidea</taxon>
        <taxon>Bombycidae</taxon>
        <taxon>Bombycinae</taxon>
        <taxon>Bombyx</taxon>
    </lineage>
</organism>
<evidence type="ECO:0000313" key="9">
    <source>
        <dbReference type="Proteomes" id="UP000005204"/>
    </source>
</evidence>
<feature type="signal peptide" evidence="5">
    <location>
        <begin position="1"/>
        <end position="16"/>
    </location>
</feature>
<dbReference type="PANTHER" id="PTHR11461:SF211">
    <property type="entry name" value="GH10112P-RELATED"/>
    <property type="match status" value="1"/>
</dbReference>
<feature type="domain" description="Serpin" evidence="6">
    <location>
        <begin position="40"/>
        <end position="388"/>
    </location>
</feature>
<dbReference type="EnsemblMetazoa" id="NM_001146245.1">
    <property type="protein sequence ID" value="NP_001139717.1"/>
    <property type="gene ID" value="GeneID_100272190"/>
</dbReference>
<dbReference type="InterPro" id="IPR023796">
    <property type="entry name" value="Serpin_dom"/>
</dbReference>
<reference evidence="9" key="1">
    <citation type="journal article" date="2008" name="Insect Biochem. Mol. Biol.">
        <title>The genome of a lepidopteran model insect, the silkworm Bombyx mori.</title>
        <authorList>
            <consortium name="International Silkworm Genome Consortium"/>
        </authorList>
    </citation>
    <scope>NUCLEOTIDE SEQUENCE [LARGE SCALE GENOMIC DNA]</scope>
    <source>
        <strain evidence="9">p50T</strain>
    </source>
</reference>
<dbReference type="InterPro" id="IPR042178">
    <property type="entry name" value="Serpin_sf_1"/>
</dbReference>
<dbReference type="SMR" id="C0J8H4"/>
<evidence type="ECO:0000256" key="2">
    <source>
        <dbReference type="ARBA" id="ARBA00022690"/>
    </source>
</evidence>
<evidence type="ECO:0000313" key="8">
    <source>
        <dbReference type="EnsemblMetazoa" id="NP_001139717.1"/>
    </source>
</evidence>
<keyword evidence="9" id="KW-1185">Reference proteome</keyword>
<name>C0J8H4_BOMMO</name>
<reference evidence="7" key="2">
    <citation type="journal article" date="2009" name="Genomics">
        <title>A comparative analysis of serpin genes in the silkworm genome.</title>
        <authorList>
            <person name="Zou Z."/>
            <person name="Picheng Z."/>
            <person name="Weng H."/>
            <person name="Mita K."/>
            <person name="Jiang H."/>
        </authorList>
    </citation>
    <scope>NUCLEOTIDE SEQUENCE</scope>
</reference>
<evidence type="ECO:0000313" key="7">
    <source>
        <dbReference type="EMBL" id="ACG61188.1"/>
    </source>
</evidence>
<accession>C0J8H4</accession>
<dbReference type="SUPFAM" id="SSF56574">
    <property type="entry name" value="Serpins"/>
    <property type="match status" value="1"/>
</dbReference>
<dbReference type="KEGG" id="bmor:100272190"/>
<dbReference type="InterPro" id="IPR042185">
    <property type="entry name" value="Serpin_sf_2"/>
</dbReference>
<keyword evidence="3" id="KW-0722">Serine protease inhibitor</keyword>
<evidence type="ECO:0000256" key="3">
    <source>
        <dbReference type="ARBA" id="ARBA00022900"/>
    </source>
</evidence>
<dbReference type="PANTHER" id="PTHR11461">
    <property type="entry name" value="SERINE PROTEASE INHIBITOR, SERPIN"/>
    <property type="match status" value="1"/>
</dbReference>
<keyword evidence="2" id="KW-0646">Protease inhibitor</keyword>
<evidence type="ECO:0000256" key="4">
    <source>
        <dbReference type="RuleBase" id="RU000411"/>
    </source>
</evidence>
<dbReference type="InterPro" id="IPR000215">
    <property type="entry name" value="Serpin_fam"/>
</dbReference>
<evidence type="ECO:0000259" key="6">
    <source>
        <dbReference type="SMART" id="SM00093"/>
    </source>
</evidence>
<dbReference type="Gene3D" id="2.30.39.10">
    <property type="entry name" value="Alpha-1-antitrypsin, domain 1"/>
    <property type="match status" value="1"/>
</dbReference>
<evidence type="ECO:0000256" key="1">
    <source>
        <dbReference type="ARBA" id="ARBA00009500"/>
    </source>
</evidence>
<gene>
    <name evidence="8" type="primary">100272190</name>
</gene>
<evidence type="ECO:0000256" key="5">
    <source>
        <dbReference type="SAM" id="SignalP"/>
    </source>
</evidence>
<dbReference type="EMBL" id="EU935626">
    <property type="protein sequence ID" value="ACG61188.1"/>
    <property type="molecule type" value="mRNA"/>
</dbReference>
<sequence length="399" mass="44958">MFRVIGTCVILSLVTGKELSSVQLDIDNRLALATQSISLDALYKHVRDNPGKKFVTSIPPLLSGLGELVPFAKGSTHTQLLDLLNLKDVNEVYRAFPSAYDRFLKENKRTGTPQYFGKVYADDDEPFCKKFTAVVESFSEETGTVDFDDAKEAANDINYEIKRQGSRGFNKLISSSEIDSKGGLIFVSTYEIILKYALKLDITQPNYLLFNSENGKKFKIPAFTLKDSIKYAQVEEIDAQVFEFELQEEGLSVVVFYPNKKDDIEYVLEKLRKPKVFNQILENLEEKCLQVTLPTPNERVKADLSKSLREVRNVSDIYTPGRPQFNGVQKKCCTYVTSNLHENSISNRSVPGQLMSKNAEKCSGFYKKVKLNSPAAYFVVSRSENISPTPVISSVFYGK</sequence>
<dbReference type="Proteomes" id="UP000005204">
    <property type="component" value="Unassembled WGS sequence"/>
</dbReference>
<protein>
    <submittedName>
        <fullName evidence="7">Serpin-25</fullName>
    </submittedName>
</protein>
<dbReference type="GO" id="GO:0005615">
    <property type="term" value="C:extracellular space"/>
    <property type="evidence" value="ECO:0007669"/>
    <property type="project" value="InterPro"/>
</dbReference>
<dbReference type="Gene3D" id="3.30.497.10">
    <property type="entry name" value="Antithrombin, subunit I, domain 2"/>
    <property type="match status" value="1"/>
</dbReference>
<dbReference type="InterPro" id="IPR036186">
    <property type="entry name" value="Serpin_sf"/>
</dbReference>
<dbReference type="SMART" id="SM00093">
    <property type="entry name" value="SERPIN"/>
    <property type="match status" value="1"/>
</dbReference>